<dbReference type="InterPro" id="IPR002110">
    <property type="entry name" value="Ankyrin_rpt"/>
</dbReference>
<dbReference type="InterPro" id="IPR026961">
    <property type="entry name" value="PGG_dom"/>
</dbReference>
<comment type="subcellular location">
    <subcellularLocation>
        <location evidence="1">Membrane</location>
        <topology evidence="1">Multi-pass membrane protein</topology>
    </subcellularLocation>
</comment>
<evidence type="ECO:0000259" key="9">
    <source>
        <dbReference type="Pfam" id="PF13962"/>
    </source>
</evidence>
<dbReference type="PROSITE" id="PS50088">
    <property type="entry name" value="ANK_REPEAT"/>
    <property type="match status" value="3"/>
</dbReference>
<dbReference type="EMBL" id="JBAMMX010000014">
    <property type="protein sequence ID" value="KAK6927244.1"/>
    <property type="molecule type" value="Genomic_DNA"/>
</dbReference>
<evidence type="ECO:0000256" key="2">
    <source>
        <dbReference type="ARBA" id="ARBA00022692"/>
    </source>
</evidence>
<evidence type="ECO:0000256" key="4">
    <source>
        <dbReference type="ARBA" id="ARBA00022989"/>
    </source>
</evidence>
<dbReference type="SUPFAM" id="SSF48403">
    <property type="entry name" value="Ankyrin repeat"/>
    <property type="match status" value="1"/>
</dbReference>
<sequence length="449" mass="49538">MEKRLNEAAVKGSVETLLNLLSEDEHILDRFIIKCYHETPLHIAAMLGHVDFSKEILARKPELAAELDYRRLSPLHLAAAKGYVELVKALIPVNPDMCLVCDRDGKNPLHLAAINGRVDVLKELARIKPEAARFRVDHGKNILHLCVLHKQLEALKCLVAIMADHEFVNSKDDDGNTILHLAVADKQIKAVKYLLFKASIKVNVNAVNSNGLTALDILAKGRRDMKDVEIGESLCGAQALSAKNTSPLAQNFGPTRTRGLTNVDTSEYPIIPTPARENSWENYLNRQDDWLEKKRSALMVVASLIATMAFQAGVNPPSGTWQDTQVVYPIGYPPEPSNYEPPHFAGQSVMASNHRLLYDSFLVCDTIGLISSLSIILLLISGLPIRHRIFMFVLMVIMWIAITSMALTFVVAVVVLSPDNGDKTVLSAMGSTIIGWAGLMGLLLFAHFI</sequence>
<dbReference type="PROSITE" id="PS50297">
    <property type="entry name" value="ANK_REP_REGION"/>
    <property type="match status" value="3"/>
</dbReference>
<evidence type="ECO:0000256" key="5">
    <source>
        <dbReference type="ARBA" id="ARBA00023043"/>
    </source>
</evidence>
<accession>A0AAN8V931</accession>
<dbReference type="Pfam" id="PF00023">
    <property type="entry name" value="Ank"/>
    <property type="match status" value="2"/>
</dbReference>
<keyword evidence="6 8" id="KW-0472">Membrane</keyword>
<feature type="transmembrane region" description="Helical" evidence="8">
    <location>
        <begin position="360"/>
        <end position="380"/>
    </location>
</feature>
<dbReference type="SMART" id="SM00248">
    <property type="entry name" value="ANK"/>
    <property type="match status" value="5"/>
</dbReference>
<dbReference type="PANTHER" id="PTHR24186">
    <property type="entry name" value="PROTEIN PHOSPHATASE 1 REGULATORY SUBUNIT"/>
    <property type="match status" value="1"/>
</dbReference>
<feature type="non-terminal residue" evidence="10">
    <location>
        <position position="449"/>
    </location>
</feature>
<organism evidence="10 11">
    <name type="scientific">Dillenia turbinata</name>
    <dbReference type="NCBI Taxonomy" id="194707"/>
    <lineage>
        <taxon>Eukaryota</taxon>
        <taxon>Viridiplantae</taxon>
        <taxon>Streptophyta</taxon>
        <taxon>Embryophyta</taxon>
        <taxon>Tracheophyta</taxon>
        <taxon>Spermatophyta</taxon>
        <taxon>Magnoliopsida</taxon>
        <taxon>eudicotyledons</taxon>
        <taxon>Gunneridae</taxon>
        <taxon>Pentapetalae</taxon>
        <taxon>Dilleniales</taxon>
        <taxon>Dilleniaceae</taxon>
        <taxon>Dillenia</taxon>
    </lineage>
</organism>
<dbReference type="GO" id="GO:0005886">
    <property type="term" value="C:plasma membrane"/>
    <property type="evidence" value="ECO:0007669"/>
    <property type="project" value="TreeGrafter"/>
</dbReference>
<feature type="repeat" description="ANK" evidence="7">
    <location>
        <begin position="70"/>
        <end position="102"/>
    </location>
</feature>
<dbReference type="Proteomes" id="UP001370490">
    <property type="component" value="Unassembled WGS sequence"/>
</dbReference>
<feature type="repeat" description="ANK" evidence="7">
    <location>
        <begin position="174"/>
        <end position="195"/>
    </location>
</feature>
<gene>
    <name evidence="10" type="ORF">RJ641_005835</name>
</gene>
<proteinExistence type="predicted"/>
<keyword evidence="11" id="KW-1185">Reference proteome</keyword>
<keyword evidence="3" id="KW-0677">Repeat</keyword>
<feature type="repeat" description="ANK" evidence="7">
    <location>
        <begin position="104"/>
        <end position="124"/>
    </location>
</feature>
<evidence type="ECO:0000256" key="3">
    <source>
        <dbReference type="ARBA" id="ARBA00022737"/>
    </source>
</evidence>
<dbReference type="AlphaFoldDB" id="A0AAN8V931"/>
<keyword evidence="4 8" id="KW-1133">Transmembrane helix</keyword>
<name>A0AAN8V931_9MAGN</name>
<feature type="transmembrane region" description="Helical" evidence="8">
    <location>
        <begin position="428"/>
        <end position="448"/>
    </location>
</feature>
<feature type="domain" description="PGG" evidence="9">
    <location>
        <begin position="289"/>
        <end position="415"/>
    </location>
</feature>
<dbReference type="PANTHER" id="PTHR24186:SF37">
    <property type="entry name" value="PGG DOMAIN-CONTAINING PROTEIN"/>
    <property type="match status" value="1"/>
</dbReference>
<reference evidence="10 11" key="1">
    <citation type="submission" date="2023-12" db="EMBL/GenBank/DDBJ databases">
        <title>A high-quality genome assembly for Dillenia turbinata (Dilleniales).</title>
        <authorList>
            <person name="Chanderbali A."/>
        </authorList>
    </citation>
    <scope>NUCLEOTIDE SEQUENCE [LARGE SCALE GENOMIC DNA]</scope>
    <source>
        <strain evidence="10">LSX21</strain>
        <tissue evidence="10">Leaf</tissue>
    </source>
</reference>
<evidence type="ECO:0000256" key="1">
    <source>
        <dbReference type="ARBA" id="ARBA00004141"/>
    </source>
</evidence>
<feature type="transmembrane region" description="Helical" evidence="8">
    <location>
        <begin position="392"/>
        <end position="416"/>
    </location>
</feature>
<keyword evidence="5 7" id="KW-0040">ANK repeat</keyword>
<evidence type="ECO:0000256" key="8">
    <source>
        <dbReference type="SAM" id="Phobius"/>
    </source>
</evidence>
<dbReference type="InterPro" id="IPR036770">
    <property type="entry name" value="Ankyrin_rpt-contain_sf"/>
</dbReference>
<evidence type="ECO:0000256" key="7">
    <source>
        <dbReference type="PROSITE-ProRule" id="PRU00023"/>
    </source>
</evidence>
<dbReference type="Pfam" id="PF12796">
    <property type="entry name" value="Ank_2"/>
    <property type="match status" value="1"/>
</dbReference>
<keyword evidence="2 8" id="KW-0812">Transmembrane</keyword>
<dbReference type="Gene3D" id="1.25.40.20">
    <property type="entry name" value="Ankyrin repeat-containing domain"/>
    <property type="match status" value="1"/>
</dbReference>
<evidence type="ECO:0000313" key="10">
    <source>
        <dbReference type="EMBL" id="KAK6927244.1"/>
    </source>
</evidence>
<protein>
    <submittedName>
        <fullName evidence="10">PGG domain</fullName>
    </submittedName>
</protein>
<dbReference type="Pfam" id="PF13962">
    <property type="entry name" value="PGG"/>
    <property type="match status" value="1"/>
</dbReference>
<comment type="caution">
    <text evidence="10">The sequence shown here is derived from an EMBL/GenBank/DDBJ whole genome shotgun (WGS) entry which is preliminary data.</text>
</comment>
<evidence type="ECO:0000313" key="11">
    <source>
        <dbReference type="Proteomes" id="UP001370490"/>
    </source>
</evidence>
<evidence type="ECO:0000256" key="6">
    <source>
        <dbReference type="ARBA" id="ARBA00023136"/>
    </source>
</evidence>